<proteinExistence type="predicted"/>
<name>A0ABQ8B4V8_BRANA</name>
<evidence type="ECO:0000313" key="2">
    <source>
        <dbReference type="Proteomes" id="UP000824890"/>
    </source>
</evidence>
<gene>
    <name evidence="1" type="ORF">HID58_049110</name>
</gene>
<keyword evidence="2" id="KW-1185">Reference proteome</keyword>
<dbReference type="EMBL" id="JAGKQM010000012">
    <property type="protein sequence ID" value="KAH0899542.1"/>
    <property type="molecule type" value="Genomic_DNA"/>
</dbReference>
<dbReference type="Proteomes" id="UP000824890">
    <property type="component" value="Unassembled WGS sequence"/>
</dbReference>
<organism evidence="1 2">
    <name type="scientific">Brassica napus</name>
    <name type="common">Rape</name>
    <dbReference type="NCBI Taxonomy" id="3708"/>
    <lineage>
        <taxon>Eukaryota</taxon>
        <taxon>Viridiplantae</taxon>
        <taxon>Streptophyta</taxon>
        <taxon>Embryophyta</taxon>
        <taxon>Tracheophyta</taxon>
        <taxon>Spermatophyta</taxon>
        <taxon>Magnoliopsida</taxon>
        <taxon>eudicotyledons</taxon>
        <taxon>Gunneridae</taxon>
        <taxon>Pentapetalae</taxon>
        <taxon>rosids</taxon>
        <taxon>malvids</taxon>
        <taxon>Brassicales</taxon>
        <taxon>Brassicaceae</taxon>
        <taxon>Brassiceae</taxon>
        <taxon>Brassica</taxon>
    </lineage>
</organism>
<accession>A0ABQ8B4V8</accession>
<reference evidence="1 2" key="1">
    <citation type="submission" date="2021-05" db="EMBL/GenBank/DDBJ databases">
        <title>Genome Assembly of Synthetic Allotetraploid Brassica napus Reveals Homoeologous Exchanges between Subgenomes.</title>
        <authorList>
            <person name="Davis J.T."/>
        </authorList>
    </citation>
    <scope>NUCLEOTIDE SEQUENCE [LARGE SCALE GENOMIC DNA]</scope>
    <source>
        <strain evidence="2">cv. Da-Ae</strain>
        <tissue evidence="1">Seedling</tissue>
    </source>
</reference>
<sequence>MGSKRSDGGLPQKTLPAAKTGKSKDKGFFFWDLAVWIHILNLQHRETSSVLDNLLGLGQSPRMNLIIASAATVHRLHGYSGQCSDSQPSVSVVLSKTKEKIACFTADQPRQQKKHKSQSTFLNKVLRCVNLLKTMQMRFSNVTSISNKDFASRYVSQFLSRGRLSHLSLAINMVLTVVNNHVLRNGLEKPSIDFADFLTYAEPETVVLLLKFSNSGAVLNIQGGNDLRAMSVGLGVSTDSIGESGGWMVRKGMHTRQFLQQRTDTDDQTETGETWTPLLNMYKAQMQFCEDSKLMKVFLEVVRSLYELL</sequence>
<comment type="caution">
    <text evidence="1">The sequence shown here is derived from an EMBL/GenBank/DDBJ whole genome shotgun (WGS) entry which is preliminary data.</text>
</comment>
<evidence type="ECO:0000313" key="1">
    <source>
        <dbReference type="EMBL" id="KAH0899542.1"/>
    </source>
</evidence>
<protein>
    <submittedName>
        <fullName evidence="1">Uncharacterized protein</fullName>
    </submittedName>
</protein>